<dbReference type="EMBL" id="WSRS01000004">
    <property type="protein sequence ID" value="MVX58256.1"/>
    <property type="molecule type" value="Genomic_DNA"/>
</dbReference>
<feature type="transmembrane region" description="Helical" evidence="1">
    <location>
        <begin position="42"/>
        <end position="64"/>
    </location>
</feature>
<feature type="transmembrane region" description="Helical" evidence="1">
    <location>
        <begin position="12"/>
        <end position="30"/>
    </location>
</feature>
<dbReference type="RefSeq" id="WP_160332087.1">
    <property type="nucleotide sequence ID" value="NZ_JAOBSU010000145.1"/>
</dbReference>
<evidence type="ECO:0000313" key="2">
    <source>
        <dbReference type="EMBL" id="MVX58256.1"/>
    </source>
</evidence>
<protein>
    <submittedName>
        <fullName evidence="2">Holin</fullName>
    </submittedName>
</protein>
<dbReference type="AlphaFoldDB" id="A0A7X3KB54"/>
<dbReference type="Proteomes" id="UP000461595">
    <property type="component" value="Unassembled WGS sequence"/>
</dbReference>
<evidence type="ECO:0000256" key="1">
    <source>
        <dbReference type="SAM" id="Phobius"/>
    </source>
</evidence>
<keyword evidence="1" id="KW-1133">Transmembrane helix</keyword>
<dbReference type="OrthoDB" id="1972048at2"/>
<reference evidence="2 3" key="1">
    <citation type="submission" date="2019-12" db="EMBL/GenBank/DDBJ databases">
        <title>Microbes associate with the intestines of laboratory mice.</title>
        <authorList>
            <person name="Navarre W."/>
            <person name="Wong E."/>
        </authorList>
    </citation>
    <scope>NUCLEOTIDE SEQUENCE [LARGE SCALE GENOMIC DNA]</scope>
    <source>
        <strain evidence="2 3">NM51_B2-22</strain>
    </source>
</reference>
<sequence>MKLDNKTYDLLKWLVLIFMPAFITFVGVIGQTLQADWLGPSLTILTAFNTFLGTMIGVSSISYGNKEDKDGNTK</sequence>
<evidence type="ECO:0000313" key="3">
    <source>
        <dbReference type="Proteomes" id="UP000461595"/>
    </source>
</evidence>
<dbReference type="InterPro" id="IPR031612">
    <property type="entry name" value="Phage_holin_Dp1"/>
</dbReference>
<gene>
    <name evidence="2" type="ORF">E5983_01025</name>
</gene>
<keyword evidence="1" id="KW-0812">Transmembrane</keyword>
<dbReference type="Pfam" id="PF16938">
    <property type="entry name" value="Phage_holin_Dp1"/>
    <property type="match status" value="1"/>
</dbReference>
<proteinExistence type="predicted"/>
<name>A0A7X3KB54_9STRE</name>
<organism evidence="2 3">
    <name type="scientific">Streptococcus danieliae</name>
    <dbReference type="NCBI Taxonomy" id="747656"/>
    <lineage>
        <taxon>Bacteria</taxon>
        <taxon>Bacillati</taxon>
        <taxon>Bacillota</taxon>
        <taxon>Bacilli</taxon>
        <taxon>Lactobacillales</taxon>
        <taxon>Streptococcaceae</taxon>
        <taxon>Streptococcus</taxon>
    </lineage>
</organism>
<accession>A0A7X3KB54</accession>
<comment type="caution">
    <text evidence="2">The sequence shown here is derived from an EMBL/GenBank/DDBJ whole genome shotgun (WGS) entry which is preliminary data.</text>
</comment>
<keyword evidence="1" id="KW-0472">Membrane</keyword>